<dbReference type="EnsemblMetazoa" id="GBRI009783-RA">
    <property type="protein sequence ID" value="GBRI009783-PA"/>
    <property type="gene ID" value="GBRI009783"/>
</dbReference>
<name>A0A1A9W875_9MUSC</name>
<accession>A0A1A9W875</accession>
<dbReference type="Proteomes" id="UP000091820">
    <property type="component" value="Unassembled WGS sequence"/>
</dbReference>
<evidence type="ECO:0000313" key="3">
    <source>
        <dbReference type="Proteomes" id="UP000091820"/>
    </source>
</evidence>
<proteinExistence type="predicted"/>
<keyword evidence="1" id="KW-0812">Transmembrane</keyword>
<reference evidence="3" key="1">
    <citation type="submission" date="2014-03" db="EMBL/GenBank/DDBJ databases">
        <authorList>
            <person name="Aksoy S."/>
            <person name="Warren W."/>
            <person name="Wilson R.K."/>
        </authorList>
    </citation>
    <scope>NUCLEOTIDE SEQUENCE [LARGE SCALE GENOMIC DNA]</scope>
    <source>
        <strain evidence="3">IAEA</strain>
    </source>
</reference>
<dbReference type="VEuPathDB" id="VectorBase:GBRI009783"/>
<dbReference type="AlphaFoldDB" id="A0A1A9W875"/>
<feature type="transmembrane region" description="Helical" evidence="1">
    <location>
        <begin position="127"/>
        <end position="145"/>
    </location>
</feature>
<reference evidence="2" key="2">
    <citation type="submission" date="2020-05" db="UniProtKB">
        <authorList>
            <consortium name="EnsemblMetazoa"/>
        </authorList>
    </citation>
    <scope>IDENTIFICATION</scope>
    <source>
        <strain evidence="2">IAEA</strain>
    </source>
</reference>
<organism evidence="2 3">
    <name type="scientific">Glossina brevipalpis</name>
    <dbReference type="NCBI Taxonomy" id="37001"/>
    <lineage>
        <taxon>Eukaryota</taxon>
        <taxon>Metazoa</taxon>
        <taxon>Ecdysozoa</taxon>
        <taxon>Arthropoda</taxon>
        <taxon>Hexapoda</taxon>
        <taxon>Insecta</taxon>
        <taxon>Pterygota</taxon>
        <taxon>Neoptera</taxon>
        <taxon>Endopterygota</taxon>
        <taxon>Diptera</taxon>
        <taxon>Brachycera</taxon>
        <taxon>Muscomorpha</taxon>
        <taxon>Hippoboscoidea</taxon>
        <taxon>Glossinidae</taxon>
        <taxon>Glossina</taxon>
    </lineage>
</organism>
<protein>
    <submittedName>
        <fullName evidence="2">Uncharacterized protein</fullName>
    </submittedName>
</protein>
<keyword evidence="1" id="KW-0472">Membrane</keyword>
<keyword evidence="1" id="KW-1133">Transmembrane helix</keyword>
<sequence>MEFQYLPYDLPVNTSSEVESLIHVHFLSIPALLHFDLTQSSAEDNYLTFEISVHLDFDTKLSRTNDDGDVNYPIPIFLNVFLRSPFTNVTRRSANDSSIPMPFVLVIRPPRHEDHLRQRLYNCRGHPLLLCKVLLFIIIIVSLVIC</sequence>
<evidence type="ECO:0000313" key="2">
    <source>
        <dbReference type="EnsemblMetazoa" id="GBRI009783-PA"/>
    </source>
</evidence>
<keyword evidence="3" id="KW-1185">Reference proteome</keyword>
<evidence type="ECO:0000256" key="1">
    <source>
        <dbReference type="SAM" id="Phobius"/>
    </source>
</evidence>